<gene>
    <name evidence="8" type="ORF">Mic7113_5168</name>
</gene>
<evidence type="ECO:0000259" key="7">
    <source>
        <dbReference type="Pfam" id="PF13244"/>
    </source>
</evidence>
<dbReference type="Pfam" id="PF13244">
    <property type="entry name" value="MbhD"/>
    <property type="match status" value="1"/>
</dbReference>
<name>K9WM17_9CYAN</name>
<dbReference type="PATRIC" id="fig|1173027.3.peg.5727"/>
<evidence type="ECO:0000256" key="5">
    <source>
        <dbReference type="ARBA" id="ARBA00023136"/>
    </source>
</evidence>
<dbReference type="GO" id="GO:0005886">
    <property type="term" value="C:plasma membrane"/>
    <property type="evidence" value="ECO:0007669"/>
    <property type="project" value="UniProtKB-SubCell"/>
</dbReference>
<evidence type="ECO:0000256" key="3">
    <source>
        <dbReference type="ARBA" id="ARBA00022692"/>
    </source>
</evidence>
<accession>K9WM17</accession>
<evidence type="ECO:0000313" key="9">
    <source>
        <dbReference type="Proteomes" id="UP000010471"/>
    </source>
</evidence>
<feature type="domain" description="MrpA C-terminal/MbhD" evidence="7">
    <location>
        <begin position="11"/>
        <end position="74"/>
    </location>
</feature>
<keyword evidence="2" id="KW-1003">Cell membrane</keyword>
<feature type="transmembrane region" description="Helical" evidence="6">
    <location>
        <begin position="29"/>
        <end position="47"/>
    </location>
</feature>
<keyword evidence="4 6" id="KW-1133">Transmembrane helix</keyword>
<feature type="transmembrane region" description="Helical" evidence="6">
    <location>
        <begin position="6"/>
        <end position="22"/>
    </location>
</feature>
<organism evidence="8 9">
    <name type="scientific">Allocoleopsis franciscana PCC 7113</name>
    <dbReference type="NCBI Taxonomy" id="1173027"/>
    <lineage>
        <taxon>Bacteria</taxon>
        <taxon>Bacillati</taxon>
        <taxon>Cyanobacteriota</taxon>
        <taxon>Cyanophyceae</taxon>
        <taxon>Coleofasciculales</taxon>
        <taxon>Coleofasciculaceae</taxon>
        <taxon>Allocoleopsis</taxon>
        <taxon>Allocoleopsis franciscana</taxon>
    </lineage>
</organism>
<dbReference type="RefSeq" id="WP_015184957.1">
    <property type="nucleotide sequence ID" value="NC_019738.1"/>
</dbReference>
<evidence type="ECO:0000256" key="4">
    <source>
        <dbReference type="ARBA" id="ARBA00022989"/>
    </source>
</evidence>
<dbReference type="OrthoDB" id="467332at2"/>
<dbReference type="AlphaFoldDB" id="K9WM17"/>
<dbReference type="HOGENOM" id="CLU_1336391_0_0_3"/>
<comment type="subcellular location">
    <subcellularLocation>
        <location evidence="1">Cell membrane</location>
        <topology evidence="1">Multi-pass membrane protein</topology>
    </subcellularLocation>
</comment>
<dbReference type="Proteomes" id="UP000010471">
    <property type="component" value="Chromosome"/>
</dbReference>
<keyword evidence="3 6" id="KW-0812">Transmembrane</keyword>
<protein>
    <submittedName>
        <fullName evidence="8">Putative subunit of the multisubunit Na+/H+ antiporter</fullName>
    </submittedName>
</protein>
<evidence type="ECO:0000256" key="2">
    <source>
        <dbReference type="ARBA" id="ARBA00022475"/>
    </source>
</evidence>
<reference evidence="8 9" key="1">
    <citation type="submission" date="2012-06" db="EMBL/GenBank/DDBJ databases">
        <title>Finished chromosome of genome of Microcoleus sp. PCC 7113.</title>
        <authorList>
            <consortium name="US DOE Joint Genome Institute"/>
            <person name="Gugger M."/>
            <person name="Coursin T."/>
            <person name="Rippka R."/>
            <person name="Tandeau De Marsac N."/>
            <person name="Huntemann M."/>
            <person name="Wei C.-L."/>
            <person name="Han J."/>
            <person name="Detter J.C."/>
            <person name="Han C."/>
            <person name="Tapia R."/>
            <person name="Chen A."/>
            <person name="Kyrpides N."/>
            <person name="Mavromatis K."/>
            <person name="Markowitz V."/>
            <person name="Szeto E."/>
            <person name="Ivanova N."/>
            <person name="Pagani I."/>
            <person name="Pati A."/>
            <person name="Goodwin L."/>
            <person name="Nordberg H.P."/>
            <person name="Cantor M.N."/>
            <person name="Hua S.X."/>
            <person name="Woyke T."/>
            <person name="Kerfeld C.A."/>
        </authorList>
    </citation>
    <scope>NUCLEOTIDE SEQUENCE [LARGE SCALE GENOMIC DNA]</scope>
    <source>
        <strain evidence="8 9">PCC 7113</strain>
    </source>
</reference>
<keyword evidence="5 6" id="KW-0472">Membrane</keyword>
<dbReference type="STRING" id="1173027.Mic7113_5168"/>
<dbReference type="NCBIfam" id="NF005630">
    <property type="entry name" value="PRK07377.1-6"/>
    <property type="match status" value="1"/>
</dbReference>
<proteinExistence type="predicted"/>
<dbReference type="eggNOG" id="COG1563">
    <property type="taxonomic scope" value="Bacteria"/>
</dbReference>
<evidence type="ECO:0000256" key="6">
    <source>
        <dbReference type="SAM" id="Phobius"/>
    </source>
</evidence>
<feature type="transmembrane region" description="Helical" evidence="6">
    <location>
        <begin position="53"/>
        <end position="71"/>
    </location>
</feature>
<dbReference type="EMBL" id="CP003630">
    <property type="protein sequence ID" value="AFZ20824.1"/>
    <property type="molecule type" value="Genomic_DNA"/>
</dbReference>
<dbReference type="InterPro" id="IPR025383">
    <property type="entry name" value="MrpA_C/MbhD"/>
</dbReference>
<sequence>MSDSYIYVITALLPLSALMLILQTNPYHALVVQGIVGAVAALVFAVFGAADVALTQALMGTLLAITLYAIAVRSSLVMRLGVLEEGAIVQSALPKAIEADDESVPDGNAVSVATWQECDHFQQLMDDMRLIFHKHYMRVEVVPYTNTQALHRALMDKEVHAICSQRSRLEDDHQNYPLDGDEEQPYHTTTRVRRLYEIMQAELSSPATSLTYVNASDSEEKHK</sequence>
<keyword evidence="9" id="KW-1185">Reference proteome</keyword>
<evidence type="ECO:0000313" key="8">
    <source>
        <dbReference type="EMBL" id="AFZ20824.1"/>
    </source>
</evidence>
<evidence type="ECO:0000256" key="1">
    <source>
        <dbReference type="ARBA" id="ARBA00004651"/>
    </source>
</evidence>
<dbReference type="KEGG" id="mic:Mic7113_5168"/>